<keyword evidence="13" id="KW-1185">Reference proteome</keyword>
<evidence type="ECO:0000259" key="10">
    <source>
        <dbReference type="Pfam" id="PF01301"/>
    </source>
</evidence>
<evidence type="ECO:0000256" key="4">
    <source>
        <dbReference type="ARBA" id="ARBA00023180"/>
    </source>
</evidence>
<feature type="active site" description="Proton donor" evidence="6">
    <location>
        <position position="189"/>
    </location>
</feature>
<dbReference type="PANTHER" id="PTHR23421">
    <property type="entry name" value="BETA-GALACTOSIDASE RELATED"/>
    <property type="match status" value="1"/>
</dbReference>
<evidence type="ECO:0000256" key="9">
    <source>
        <dbReference type="SAM" id="SignalP"/>
    </source>
</evidence>
<dbReference type="SUPFAM" id="SSF51445">
    <property type="entry name" value="(Trans)glycosidases"/>
    <property type="match status" value="1"/>
</dbReference>
<dbReference type="GO" id="GO:0004565">
    <property type="term" value="F:beta-galactosidase activity"/>
    <property type="evidence" value="ECO:0007669"/>
    <property type="project" value="UniProtKB-EC"/>
</dbReference>
<evidence type="ECO:0000259" key="11">
    <source>
        <dbReference type="Pfam" id="PF21317"/>
    </source>
</evidence>
<proteinExistence type="inferred from homology"/>
<dbReference type="GO" id="GO:0005975">
    <property type="term" value="P:carbohydrate metabolic process"/>
    <property type="evidence" value="ECO:0007669"/>
    <property type="project" value="InterPro"/>
</dbReference>
<reference evidence="14" key="1">
    <citation type="submission" date="2025-08" db="UniProtKB">
        <authorList>
            <consortium name="RefSeq"/>
        </authorList>
    </citation>
    <scope>IDENTIFICATION</scope>
    <source>
        <tissue evidence="14">Whole organism</tissue>
    </source>
</reference>
<name>A0A8B7N878_HYAAZ</name>
<keyword evidence="5 7" id="KW-0326">Glycosidase</keyword>
<feature type="domain" description="Beta-galactosidase 1-like first all-beta" evidence="11">
    <location>
        <begin position="402"/>
        <end position="511"/>
    </location>
</feature>
<dbReference type="Pfam" id="PF21317">
    <property type="entry name" value="BetaGal_ABD_1"/>
    <property type="match status" value="1"/>
</dbReference>
<evidence type="ECO:0000256" key="7">
    <source>
        <dbReference type="RuleBase" id="RU000675"/>
    </source>
</evidence>
<keyword evidence="3 7" id="KW-0378">Hydrolase</keyword>
<dbReference type="Proteomes" id="UP000694843">
    <property type="component" value="Unplaced"/>
</dbReference>
<keyword evidence="4" id="KW-0325">Glycoprotein</keyword>
<feature type="domain" description="Glycoside hydrolase 35 catalytic" evidence="10">
    <location>
        <begin position="40"/>
        <end position="358"/>
    </location>
</feature>
<keyword evidence="2 9" id="KW-0732">Signal</keyword>
<feature type="active site" description="Nucleophile" evidence="6">
    <location>
        <position position="268"/>
    </location>
</feature>
<dbReference type="InterPro" id="IPR017853">
    <property type="entry name" value="GH"/>
</dbReference>
<evidence type="ECO:0000256" key="2">
    <source>
        <dbReference type="ARBA" id="ARBA00022729"/>
    </source>
</evidence>
<evidence type="ECO:0000256" key="8">
    <source>
        <dbReference type="RuleBase" id="RU003679"/>
    </source>
</evidence>
<dbReference type="KEGG" id="hazt:108667018"/>
<dbReference type="GeneID" id="108667018"/>
<feature type="domain" description="Beta-galactosidase galactose-binding" evidence="12">
    <location>
        <begin position="530"/>
        <end position="590"/>
    </location>
</feature>
<evidence type="ECO:0000256" key="1">
    <source>
        <dbReference type="ARBA" id="ARBA00009809"/>
    </source>
</evidence>
<dbReference type="InterPro" id="IPR048912">
    <property type="entry name" value="BetaGal1-like_ABD1"/>
</dbReference>
<feature type="chain" id="PRO_5034020399" description="Beta-galactosidase" evidence="9">
    <location>
        <begin position="29"/>
        <end position="626"/>
    </location>
</feature>
<dbReference type="FunFam" id="3.20.20.80:FF:000017">
    <property type="entry name" value="Beta-galactosidase"/>
    <property type="match status" value="1"/>
</dbReference>
<evidence type="ECO:0000256" key="6">
    <source>
        <dbReference type="PIRSR" id="PIRSR006336-1"/>
    </source>
</evidence>
<dbReference type="InterPro" id="IPR008979">
    <property type="entry name" value="Galactose-bd-like_sf"/>
</dbReference>
<dbReference type="Pfam" id="PF21467">
    <property type="entry name" value="BetaGal_gal-bd"/>
    <property type="match status" value="1"/>
</dbReference>
<protein>
    <recommendedName>
        <fullName evidence="7">Beta-galactosidase</fullName>
        <ecNumber evidence="7">3.2.1.23</ecNumber>
    </recommendedName>
</protein>
<evidence type="ECO:0000313" key="14">
    <source>
        <dbReference type="RefSeq" id="XP_018009489.1"/>
    </source>
</evidence>
<dbReference type="RefSeq" id="XP_018009489.1">
    <property type="nucleotide sequence ID" value="XM_018154000.2"/>
</dbReference>
<dbReference type="InterPro" id="IPR001944">
    <property type="entry name" value="Glycoside_Hdrlase_35"/>
</dbReference>
<dbReference type="InterPro" id="IPR048913">
    <property type="entry name" value="BetaGal_gal-bd"/>
</dbReference>
<dbReference type="SUPFAM" id="SSF49785">
    <property type="entry name" value="Galactose-binding domain-like"/>
    <property type="match status" value="1"/>
</dbReference>
<dbReference type="PRINTS" id="PR00742">
    <property type="entry name" value="GLHYDRLASE35"/>
</dbReference>
<evidence type="ECO:0000313" key="13">
    <source>
        <dbReference type="Proteomes" id="UP000694843"/>
    </source>
</evidence>
<evidence type="ECO:0000259" key="12">
    <source>
        <dbReference type="Pfam" id="PF21467"/>
    </source>
</evidence>
<dbReference type="Gene3D" id="3.20.20.80">
    <property type="entry name" value="Glycosidases"/>
    <property type="match status" value="1"/>
</dbReference>
<evidence type="ECO:0000256" key="3">
    <source>
        <dbReference type="ARBA" id="ARBA00022801"/>
    </source>
</evidence>
<comment type="catalytic activity">
    <reaction evidence="7">
        <text>Hydrolysis of terminal non-reducing beta-D-galactose residues in beta-D-galactosides.</text>
        <dbReference type="EC" id="3.2.1.23"/>
    </reaction>
</comment>
<comment type="similarity">
    <text evidence="1 8">Belongs to the glycosyl hydrolase 35 family.</text>
</comment>
<dbReference type="Pfam" id="PF01301">
    <property type="entry name" value="Glyco_hydro_35"/>
    <property type="match status" value="1"/>
</dbReference>
<dbReference type="PIRSF" id="PIRSF006336">
    <property type="entry name" value="B-gal"/>
    <property type="match status" value="1"/>
</dbReference>
<dbReference type="OrthoDB" id="1657402at2759"/>
<accession>A0A8B7N878</accession>
<feature type="signal peptide" evidence="9">
    <location>
        <begin position="1"/>
        <end position="28"/>
    </location>
</feature>
<dbReference type="InterPro" id="IPR031330">
    <property type="entry name" value="Gly_Hdrlase_35_cat"/>
</dbReference>
<dbReference type="InterPro" id="IPR019801">
    <property type="entry name" value="Glyco_hydro_35_CS"/>
</dbReference>
<gene>
    <name evidence="14" type="primary">LOC108667018</name>
</gene>
<evidence type="ECO:0000256" key="5">
    <source>
        <dbReference type="ARBA" id="ARBA00023295"/>
    </source>
</evidence>
<dbReference type="AlphaFoldDB" id="A0A8B7N878"/>
<organism evidence="13 14">
    <name type="scientific">Hyalella azteca</name>
    <name type="common">Amphipod</name>
    <dbReference type="NCBI Taxonomy" id="294128"/>
    <lineage>
        <taxon>Eukaryota</taxon>
        <taxon>Metazoa</taxon>
        <taxon>Ecdysozoa</taxon>
        <taxon>Arthropoda</taxon>
        <taxon>Crustacea</taxon>
        <taxon>Multicrustacea</taxon>
        <taxon>Malacostraca</taxon>
        <taxon>Eumalacostraca</taxon>
        <taxon>Peracarida</taxon>
        <taxon>Amphipoda</taxon>
        <taxon>Senticaudata</taxon>
        <taxon>Talitrida</taxon>
        <taxon>Talitroidea</taxon>
        <taxon>Hyalellidae</taxon>
        <taxon>Hyalella</taxon>
    </lineage>
</organism>
<sequence length="626" mass="69212">MKLFQHNGLHLFCVQLLITLASLNQVFGRSFTVDYDQNCFSKDGECVQLVSGSIHYFRVHPSDWTDRLQKLRFAGFNALETYIEWASHEPEKGTYEFSGMYNFTDFVLKAQQEGLMVIMRTGPFIDAERDMGGLPYWLLAENPDMKLRTSDPSYLSLVDNWFANHLLPKLRPLLYSEGGPIIMVQVENEYGSYGCDYEYTAHLRELLKNHLGDQVLLYTTDGGSTSYLKCGKVQEVYATVDFGTGTNLTEAFRAQRLFEPRGPLMNSEFYPGWLDHWGSPHSTVPAKSVSDFMDSILALGASLNVYVFHGGTSFGLTAGSNLGDVFQACPTSYDYDAPLSEAGDMTEKYERIRAVVAKYLSLPSMTPPTNSTKAAYGEVLLSPHTSLFSAAQTLPSVPSDSPKTFESLALFNGVVIYETVIDFMTTDPALLSFKAVNDRGYVYLDGVLVGLLARQQEAYQVPVFARQGQKLTVVVESQGRVCYGSGINDAKGLIGPVKLGSTELRNWTNTAVPLTNISWITPSDDAGSAMMFYTGTFSITGTPSDTFLRVDGWTKGIAWVNDFCLGRYWPIMGPQQTLYVPHGILKTGDNSITIFELESAPDGSPGHNISVAFTNVHQINGPTPDP</sequence>
<dbReference type="PROSITE" id="PS01182">
    <property type="entry name" value="GLYCOSYL_HYDROL_F35"/>
    <property type="match status" value="1"/>
</dbReference>
<dbReference type="EC" id="3.2.1.23" evidence="7"/>
<dbReference type="Gene3D" id="2.60.120.260">
    <property type="entry name" value="Galactose-binding domain-like"/>
    <property type="match status" value="2"/>
</dbReference>
<dbReference type="InterPro" id="IPR026283">
    <property type="entry name" value="B-gal_1-like"/>
</dbReference>
<dbReference type="OMA" id="LLEYQRC"/>